<evidence type="ECO:0000256" key="1">
    <source>
        <dbReference type="SAM" id="MobiDB-lite"/>
    </source>
</evidence>
<sequence length="68" mass="7318">MPSRSPGGAMRRLGSAGDRSGWRVSAQPAPWVCPTCGDPLRFEILDDEAFLVAWSCLNCGLVRVTEPA</sequence>
<dbReference type="EMBL" id="JAVIZA010000001">
    <property type="protein sequence ID" value="MDR6168252.1"/>
    <property type="molecule type" value="Genomic_DNA"/>
</dbReference>
<protein>
    <submittedName>
        <fullName evidence="2">Rubredoxin</fullName>
    </submittedName>
</protein>
<organism evidence="2 3">
    <name type="scientific">Microbacterium paludicola</name>
    <dbReference type="NCBI Taxonomy" id="300019"/>
    <lineage>
        <taxon>Bacteria</taxon>
        <taxon>Bacillati</taxon>
        <taxon>Actinomycetota</taxon>
        <taxon>Actinomycetes</taxon>
        <taxon>Micrococcales</taxon>
        <taxon>Microbacteriaceae</taxon>
        <taxon>Microbacterium</taxon>
    </lineage>
</organism>
<gene>
    <name evidence="2" type="ORF">QE367_002456</name>
</gene>
<evidence type="ECO:0000313" key="2">
    <source>
        <dbReference type="EMBL" id="MDR6168252.1"/>
    </source>
</evidence>
<keyword evidence="3" id="KW-1185">Reference proteome</keyword>
<name>A0ABU1I418_9MICO</name>
<feature type="region of interest" description="Disordered" evidence="1">
    <location>
        <begin position="1"/>
        <end position="24"/>
    </location>
</feature>
<reference evidence="2 3" key="1">
    <citation type="submission" date="2023-08" db="EMBL/GenBank/DDBJ databases">
        <title>Functional and genomic diversity of the sorghum phyllosphere microbiome.</title>
        <authorList>
            <person name="Shade A."/>
        </authorList>
    </citation>
    <scope>NUCLEOTIDE SEQUENCE [LARGE SCALE GENOMIC DNA]</scope>
    <source>
        <strain evidence="2 3">SORGH_AS_0919</strain>
    </source>
</reference>
<accession>A0ABU1I418</accession>
<comment type="caution">
    <text evidence="2">The sequence shown here is derived from an EMBL/GenBank/DDBJ whole genome shotgun (WGS) entry which is preliminary data.</text>
</comment>
<evidence type="ECO:0000313" key="3">
    <source>
        <dbReference type="Proteomes" id="UP001260188"/>
    </source>
</evidence>
<proteinExistence type="predicted"/>
<dbReference type="Proteomes" id="UP001260188">
    <property type="component" value="Unassembled WGS sequence"/>
</dbReference>